<evidence type="ECO:0000313" key="9">
    <source>
        <dbReference type="Proteomes" id="UP000198942"/>
    </source>
</evidence>
<reference evidence="9" key="1">
    <citation type="submission" date="2016-10" db="EMBL/GenBank/DDBJ databases">
        <authorList>
            <person name="Varghese N."/>
            <person name="Submissions S."/>
        </authorList>
    </citation>
    <scope>NUCLEOTIDE SEQUENCE [LARGE SCALE GENOMIC DNA]</scope>
    <source>
        <strain evidence="9">Gh-48</strain>
    </source>
</reference>
<accession>A0A1H8LD54</accession>
<evidence type="ECO:0000256" key="6">
    <source>
        <dbReference type="ARBA" id="ARBA00023012"/>
    </source>
</evidence>
<dbReference type="GO" id="GO:0004721">
    <property type="term" value="F:phosphoprotein phosphatase activity"/>
    <property type="evidence" value="ECO:0007669"/>
    <property type="project" value="TreeGrafter"/>
</dbReference>
<feature type="domain" description="Histidine kinase" evidence="7">
    <location>
        <begin position="145"/>
        <end position="358"/>
    </location>
</feature>
<gene>
    <name evidence="8" type="ORF">SAMN05192574_10544</name>
</gene>
<comment type="catalytic activity">
    <reaction evidence="1">
        <text>ATP + protein L-histidine = ADP + protein N-phospho-L-histidine.</text>
        <dbReference type="EC" id="2.7.13.3"/>
    </reaction>
</comment>
<dbReference type="Gene3D" id="3.30.565.10">
    <property type="entry name" value="Histidine kinase-like ATPase, C-terminal domain"/>
    <property type="match status" value="1"/>
</dbReference>
<dbReference type="PANTHER" id="PTHR45453">
    <property type="entry name" value="PHOSPHATE REGULON SENSOR PROTEIN PHOR"/>
    <property type="match status" value="1"/>
</dbReference>
<dbReference type="Pfam" id="PF02518">
    <property type="entry name" value="HATPase_c"/>
    <property type="match status" value="1"/>
</dbReference>
<evidence type="ECO:0000256" key="2">
    <source>
        <dbReference type="ARBA" id="ARBA00012438"/>
    </source>
</evidence>
<protein>
    <recommendedName>
        <fullName evidence="2">histidine kinase</fullName>
        <ecNumber evidence="2">2.7.13.3</ecNumber>
    </recommendedName>
</protein>
<dbReference type="InterPro" id="IPR003594">
    <property type="entry name" value="HATPase_dom"/>
</dbReference>
<dbReference type="EC" id="2.7.13.3" evidence="2"/>
<keyword evidence="9" id="KW-1185">Reference proteome</keyword>
<evidence type="ECO:0000256" key="4">
    <source>
        <dbReference type="ARBA" id="ARBA00022679"/>
    </source>
</evidence>
<dbReference type="GO" id="GO:0000155">
    <property type="term" value="F:phosphorelay sensor kinase activity"/>
    <property type="evidence" value="ECO:0007669"/>
    <property type="project" value="InterPro"/>
</dbReference>
<dbReference type="SUPFAM" id="SSF55785">
    <property type="entry name" value="PYP-like sensor domain (PAS domain)"/>
    <property type="match status" value="1"/>
</dbReference>
<name>A0A1H8LD54_9SPHI</name>
<dbReference type="RefSeq" id="WP_091211912.1">
    <property type="nucleotide sequence ID" value="NZ_FOCL01000005.1"/>
</dbReference>
<keyword evidence="6" id="KW-0902">Two-component regulatory system</keyword>
<dbReference type="InterPro" id="IPR050351">
    <property type="entry name" value="BphY/WalK/GraS-like"/>
</dbReference>
<dbReference type="GO" id="GO:0005886">
    <property type="term" value="C:plasma membrane"/>
    <property type="evidence" value="ECO:0007669"/>
    <property type="project" value="TreeGrafter"/>
</dbReference>
<dbReference type="InterPro" id="IPR036097">
    <property type="entry name" value="HisK_dim/P_sf"/>
</dbReference>
<dbReference type="SUPFAM" id="SSF47384">
    <property type="entry name" value="Homodimeric domain of signal transducing histidine kinase"/>
    <property type="match status" value="1"/>
</dbReference>
<evidence type="ECO:0000256" key="5">
    <source>
        <dbReference type="ARBA" id="ARBA00022777"/>
    </source>
</evidence>
<dbReference type="InterPro" id="IPR035965">
    <property type="entry name" value="PAS-like_dom_sf"/>
</dbReference>
<dbReference type="PANTHER" id="PTHR45453:SF1">
    <property type="entry name" value="PHOSPHATE REGULON SENSOR PROTEIN PHOR"/>
    <property type="match status" value="1"/>
</dbReference>
<dbReference type="SMART" id="SM00387">
    <property type="entry name" value="HATPase_c"/>
    <property type="match status" value="1"/>
</dbReference>
<evidence type="ECO:0000256" key="3">
    <source>
        <dbReference type="ARBA" id="ARBA00022553"/>
    </source>
</evidence>
<keyword evidence="3" id="KW-0597">Phosphoprotein</keyword>
<dbReference type="InterPro" id="IPR005467">
    <property type="entry name" value="His_kinase_dom"/>
</dbReference>
<dbReference type="Proteomes" id="UP000198942">
    <property type="component" value="Unassembled WGS sequence"/>
</dbReference>
<dbReference type="STRING" id="551995.SAMN05192574_10544"/>
<dbReference type="SUPFAM" id="SSF55874">
    <property type="entry name" value="ATPase domain of HSP90 chaperone/DNA topoisomerase II/histidine kinase"/>
    <property type="match status" value="1"/>
</dbReference>
<keyword evidence="4" id="KW-0808">Transferase</keyword>
<dbReference type="GO" id="GO:0016036">
    <property type="term" value="P:cellular response to phosphate starvation"/>
    <property type="evidence" value="ECO:0007669"/>
    <property type="project" value="TreeGrafter"/>
</dbReference>
<dbReference type="AlphaFoldDB" id="A0A1H8LD54"/>
<dbReference type="EMBL" id="FOCL01000005">
    <property type="protein sequence ID" value="SEO03094.1"/>
    <property type="molecule type" value="Genomic_DNA"/>
</dbReference>
<proteinExistence type="predicted"/>
<sequence>MNNINRNTFLRAVDHVITPVIIDDESVDISRLHFNIAFYNEVGYNIDDIPNHTTWWRTVYPDPAYREEIQTAWNNKKTTAKANGNHHFSLAARIYCADNSYKWYEFHSVAVGSLKMITLLNISRIKEKNDKLVNVIQQKTLLLSVLTHEVRSPLSNLKAILDGYQMNYLNKSRICEIALALTDQLSYLLNTVAPARLRMESQREVFIFKPEEIKLKDFLNNCRHVFNRILNDLQINLVFEIPGPGIIYYDQFALDIIFRNVIDHAIMHTPKNGVIKISLRHYEKHSSLIITNPGNRMTAEQMDAMENQNHHQSAGQDIAEGFSLGLISAKQILEQYRGKLSVSNSLATGASCEIMIYN</sequence>
<dbReference type="OrthoDB" id="9781208at2"/>
<dbReference type="Gene3D" id="3.30.450.20">
    <property type="entry name" value="PAS domain"/>
    <property type="match status" value="1"/>
</dbReference>
<evidence type="ECO:0000259" key="7">
    <source>
        <dbReference type="PROSITE" id="PS50109"/>
    </source>
</evidence>
<keyword evidence="5 8" id="KW-0418">Kinase</keyword>
<evidence type="ECO:0000313" key="8">
    <source>
        <dbReference type="EMBL" id="SEO03094.1"/>
    </source>
</evidence>
<dbReference type="PROSITE" id="PS50109">
    <property type="entry name" value="HIS_KIN"/>
    <property type="match status" value="1"/>
</dbReference>
<evidence type="ECO:0000256" key="1">
    <source>
        <dbReference type="ARBA" id="ARBA00000085"/>
    </source>
</evidence>
<organism evidence="8 9">
    <name type="scientific">Mucilaginibacter gossypiicola</name>
    <dbReference type="NCBI Taxonomy" id="551995"/>
    <lineage>
        <taxon>Bacteria</taxon>
        <taxon>Pseudomonadati</taxon>
        <taxon>Bacteroidota</taxon>
        <taxon>Sphingobacteriia</taxon>
        <taxon>Sphingobacteriales</taxon>
        <taxon>Sphingobacteriaceae</taxon>
        <taxon>Mucilaginibacter</taxon>
    </lineage>
</organism>
<dbReference type="InterPro" id="IPR036890">
    <property type="entry name" value="HATPase_C_sf"/>
</dbReference>